<evidence type="ECO:0000313" key="2">
    <source>
        <dbReference type="Proteomes" id="UP000241167"/>
    </source>
</evidence>
<organism evidence="1 2">
    <name type="scientific">Allosphingosinicella deserti</name>
    <dbReference type="NCBI Taxonomy" id="2116704"/>
    <lineage>
        <taxon>Bacteria</taxon>
        <taxon>Pseudomonadati</taxon>
        <taxon>Pseudomonadota</taxon>
        <taxon>Alphaproteobacteria</taxon>
        <taxon>Sphingomonadales</taxon>
        <taxon>Sphingomonadaceae</taxon>
        <taxon>Allosphingosinicella</taxon>
    </lineage>
</organism>
<reference evidence="1 2" key="1">
    <citation type="submission" date="2018-03" db="EMBL/GenBank/DDBJ databases">
        <title>The draft genome of Sphingosinicella sp. GL-C-18.</title>
        <authorList>
            <person name="Liu L."/>
            <person name="Li L."/>
            <person name="Liang L."/>
            <person name="Zhang X."/>
            <person name="Wang T."/>
        </authorList>
    </citation>
    <scope>NUCLEOTIDE SEQUENCE [LARGE SCALE GENOMIC DNA]</scope>
    <source>
        <strain evidence="1 2">GL-C-18</strain>
    </source>
</reference>
<gene>
    <name evidence="1" type="ORF">C7I55_15280</name>
</gene>
<dbReference type="Proteomes" id="UP000241167">
    <property type="component" value="Unassembled WGS sequence"/>
</dbReference>
<dbReference type="AlphaFoldDB" id="A0A2P7QPX8"/>
<dbReference type="EMBL" id="PXYI01000004">
    <property type="protein sequence ID" value="PSJ40023.1"/>
    <property type="molecule type" value="Genomic_DNA"/>
</dbReference>
<proteinExistence type="predicted"/>
<dbReference type="OrthoDB" id="7468483at2"/>
<protein>
    <submittedName>
        <fullName evidence="1">Uncharacterized protein</fullName>
    </submittedName>
</protein>
<keyword evidence="2" id="KW-1185">Reference proteome</keyword>
<name>A0A2P7QPX8_9SPHN</name>
<accession>A0A2P7QPX8</accession>
<dbReference type="InterPro" id="IPR054248">
    <property type="entry name" value="DUF6975"/>
</dbReference>
<comment type="caution">
    <text evidence="1">The sequence shown here is derived from an EMBL/GenBank/DDBJ whole genome shotgun (WGS) entry which is preliminary data.</text>
</comment>
<sequence length="216" mass="22860">MARVAETGQLLLACVRDNGSASHPWSQAGELLRGEHSARGLSDLIHYLCTLHGRYPGVIDHASTRAVEPASRAWLAQATYAFAGERAYLARLAVAAGPVPSTPGAAGTDSTIIAQRHAMEMLAQSERHGCALGTAMAIVLDWAHVRTVLDSAAIRFGVEPPPCMAGDIETIATLADAFAGSAAVQRALLFGAQQVLLQHRGLWDVLEARHQARLVG</sequence>
<evidence type="ECO:0000313" key="1">
    <source>
        <dbReference type="EMBL" id="PSJ40023.1"/>
    </source>
</evidence>
<dbReference type="Pfam" id="PF22391">
    <property type="entry name" value="DUF6975"/>
    <property type="match status" value="1"/>
</dbReference>